<feature type="domain" description="Heterokaryon incompatibility" evidence="1">
    <location>
        <begin position="53"/>
        <end position="153"/>
    </location>
</feature>
<sequence length="449" mass="52861">MRLLHTTNFEFRESYDEEWLFGRSDTRWWLRISLDRDSWEDEGWNWTEPAASYAILSHTWGEKEVSFKDFNKKRRLYTSGIEFQHAFQNEKTKEPGFWKIVQACLLAWKQDQQWIWIDTCCIDKRSSSELSEAINSMMAWYSKATVCYAYLADVIYHDKMHESRWHTRGWCLQELLAPRMMYFFDHDWNEIGERGDLRTAIVDATGIDEKFLPAPGQDRSFPWRRACIANKMSWMARRRTTRVEDMAYCILGIFGINMPLLYGEGQKAFHRLQLEILRQSDDESLFAWNPYTDYSYYGLLAPHVHLFRLGGSIQSGRQFGPFAVNRRPYQMTNRGLEFTFLRGMPVGGSDSSATEGELSVEVGLDCYRLKSPENRDVQSVDHRNCADQSNFDRVFITIDKSPGYPWHRNHDHIHTHGVDYPLGWVKGEPYPEEQGRGQQTTVYIRGEYE</sequence>
<keyword evidence="4" id="KW-1185">Reference proteome</keyword>
<dbReference type="Pfam" id="PF26640">
    <property type="entry name" value="DUF8212"/>
    <property type="match status" value="1"/>
</dbReference>
<feature type="domain" description="DUF8212" evidence="2">
    <location>
        <begin position="267"/>
        <end position="291"/>
    </location>
</feature>
<evidence type="ECO:0000313" key="4">
    <source>
        <dbReference type="Proteomes" id="UP000038010"/>
    </source>
</evidence>
<organism evidence="3 4">
    <name type="scientific">Cyphellophora attinorum</name>
    <dbReference type="NCBI Taxonomy" id="1664694"/>
    <lineage>
        <taxon>Eukaryota</taxon>
        <taxon>Fungi</taxon>
        <taxon>Dikarya</taxon>
        <taxon>Ascomycota</taxon>
        <taxon>Pezizomycotina</taxon>
        <taxon>Eurotiomycetes</taxon>
        <taxon>Chaetothyriomycetidae</taxon>
        <taxon>Chaetothyriales</taxon>
        <taxon>Cyphellophoraceae</taxon>
        <taxon>Cyphellophora</taxon>
    </lineage>
</organism>
<comment type="caution">
    <text evidence="3">The sequence shown here is derived from an EMBL/GenBank/DDBJ whole genome shotgun (WGS) entry which is preliminary data.</text>
</comment>
<dbReference type="PANTHER" id="PTHR10622:SF10">
    <property type="entry name" value="HET DOMAIN-CONTAINING PROTEIN"/>
    <property type="match status" value="1"/>
</dbReference>
<dbReference type="RefSeq" id="XP_018005929.1">
    <property type="nucleotide sequence ID" value="XM_018149244.1"/>
</dbReference>
<reference evidence="3 4" key="1">
    <citation type="submission" date="2015-06" db="EMBL/GenBank/DDBJ databases">
        <title>Draft genome of the ant-associated black yeast Phialophora attae CBS 131958.</title>
        <authorList>
            <person name="Moreno L.F."/>
            <person name="Stielow B.J."/>
            <person name="de Hoog S."/>
            <person name="Vicente V.A."/>
            <person name="Weiss V.A."/>
            <person name="de Vries M."/>
            <person name="Cruz L.M."/>
            <person name="Souza E.M."/>
        </authorList>
    </citation>
    <scope>NUCLEOTIDE SEQUENCE [LARGE SCALE GENOMIC DNA]</scope>
    <source>
        <strain evidence="3 4">CBS 131958</strain>
    </source>
</reference>
<dbReference type="Pfam" id="PF06985">
    <property type="entry name" value="HET"/>
    <property type="match status" value="1"/>
</dbReference>
<dbReference type="InterPro" id="IPR010730">
    <property type="entry name" value="HET"/>
</dbReference>
<dbReference type="Proteomes" id="UP000038010">
    <property type="component" value="Unassembled WGS sequence"/>
</dbReference>
<dbReference type="GeneID" id="28741113"/>
<evidence type="ECO:0000313" key="3">
    <source>
        <dbReference type="EMBL" id="KPI45966.1"/>
    </source>
</evidence>
<evidence type="ECO:0000259" key="2">
    <source>
        <dbReference type="Pfam" id="PF26640"/>
    </source>
</evidence>
<dbReference type="STRING" id="1664694.A0A0N1HI84"/>
<dbReference type="PANTHER" id="PTHR10622">
    <property type="entry name" value="HET DOMAIN-CONTAINING PROTEIN"/>
    <property type="match status" value="1"/>
</dbReference>
<dbReference type="AlphaFoldDB" id="A0A0N1HI84"/>
<evidence type="ECO:0000259" key="1">
    <source>
        <dbReference type="Pfam" id="PF06985"/>
    </source>
</evidence>
<name>A0A0N1HI84_9EURO</name>
<gene>
    <name evidence="3" type="ORF">AB675_876</name>
</gene>
<dbReference type="OrthoDB" id="674604at2759"/>
<dbReference type="InterPro" id="IPR058525">
    <property type="entry name" value="DUF8212"/>
</dbReference>
<dbReference type="VEuPathDB" id="FungiDB:AB675_876"/>
<dbReference type="EMBL" id="LFJN01000001">
    <property type="protein sequence ID" value="KPI45966.1"/>
    <property type="molecule type" value="Genomic_DNA"/>
</dbReference>
<proteinExistence type="predicted"/>
<accession>A0A0N1HI84</accession>
<protein>
    <submittedName>
        <fullName evidence="3">Vegetative incompatibility protein HET-E-1</fullName>
    </submittedName>
</protein>